<sequence>MAAHISAASQGGPRFDEHLTNEGRRAAENGIWLCQQCSRLVDADDSAYDVADLIEWKTFAEAAAAVELRGYVVRKGRDFAGLEAKMPKLIEEMRTDLRSKPFTREIIALSKGASYNPGPIPLFCYRHEDHDELLAKLQICEHYGAIYDVRRNQVPRWNFSEDFAEYLLGM</sequence>
<evidence type="ECO:0000313" key="1">
    <source>
        <dbReference type="EMBL" id="MCM2402514.1"/>
    </source>
</evidence>
<evidence type="ECO:0000313" key="2">
    <source>
        <dbReference type="Proteomes" id="UP001155079"/>
    </source>
</evidence>
<comment type="caution">
    <text evidence="1">The sequence shown here is derived from an EMBL/GenBank/DDBJ whole genome shotgun (WGS) entry which is preliminary data.</text>
</comment>
<dbReference type="Proteomes" id="UP001155079">
    <property type="component" value="Unassembled WGS sequence"/>
</dbReference>
<reference evidence="1 2" key="1">
    <citation type="submission" date="2022-06" db="EMBL/GenBank/DDBJ databases">
        <authorList>
            <person name="Sun Q."/>
        </authorList>
    </citation>
    <scope>NUCLEOTIDE SEQUENCE [LARGE SCALE GENOMIC DNA]</scope>
    <source>
        <strain evidence="1 2">S153</strain>
    </source>
</reference>
<dbReference type="EMBL" id="JAMQAY010000006">
    <property type="protein sequence ID" value="MCM2402514.1"/>
    <property type="molecule type" value="Genomic_DNA"/>
</dbReference>
<protein>
    <recommendedName>
        <fullName evidence="3">HNH endonuclease</fullName>
    </recommendedName>
</protein>
<keyword evidence="2" id="KW-1185">Reference proteome</keyword>
<accession>A0ABT0V9N2</accession>
<organism evidence="1 2">
    <name type="scientific">Ciceribacter sichuanensis</name>
    <dbReference type="NCBI Taxonomy" id="2949647"/>
    <lineage>
        <taxon>Bacteria</taxon>
        <taxon>Pseudomonadati</taxon>
        <taxon>Pseudomonadota</taxon>
        <taxon>Alphaproteobacteria</taxon>
        <taxon>Hyphomicrobiales</taxon>
        <taxon>Rhizobiaceae</taxon>
        <taxon>Ciceribacter</taxon>
    </lineage>
</organism>
<name>A0ABT0V9N2_9HYPH</name>
<dbReference type="RefSeq" id="WP_250945662.1">
    <property type="nucleotide sequence ID" value="NZ_JAMQAY010000006.1"/>
</dbReference>
<proteinExistence type="predicted"/>
<gene>
    <name evidence="1" type="ORF">NBH20_15215</name>
</gene>
<evidence type="ECO:0008006" key="3">
    <source>
        <dbReference type="Google" id="ProtNLM"/>
    </source>
</evidence>